<proteinExistence type="inferred from homology"/>
<evidence type="ECO:0000313" key="4">
    <source>
        <dbReference type="Proteomes" id="UP000265541"/>
    </source>
</evidence>
<sequence length="252" mass="28686">MQGKHFILTGSTSGLGKSILKKLLTNNVHVTVLVRNPKKLTQFIEQYDSDHLTVIQCDLQSEAQISKISQNFHKQNIDGLIYCSGLGYFKSIEAHQTNEMLETYKLNIISFNILLAVIRPFFTAHPTIVGIGSQAAFVTQANAAHYGASKAAFYQTLNAIRLEHPNYHVLTVNTGPIDTPFHQKADPSLNYAKRYNKIMLNPDKLANQIIQAMDSRRQEINQPKWMSLMLKLYQLAPRFLEKHFPRLFNNKT</sequence>
<dbReference type="GO" id="GO:0016491">
    <property type="term" value="F:oxidoreductase activity"/>
    <property type="evidence" value="ECO:0007669"/>
    <property type="project" value="UniProtKB-KW"/>
</dbReference>
<organism evidence="3 4">
    <name type="scientific">Staphylococcus gallinarum</name>
    <dbReference type="NCBI Taxonomy" id="1293"/>
    <lineage>
        <taxon>Bacteria</taxon>
        <taxon>Bacillati</taxon>
        <taxon>Bacillota</taxon>
        <taxon>Bacilli</taxon>
        <taxon>Bacillales</taxon>
        <taxon>Staphylococcaceae</taxon>
        <taxon>Staphylococcus</taxon>
    </lineage>
</organism>
<dbReference type="InterPro" id="IPR036291">
    <property type="entry name" value="NAD(P)-bd_dom_sf"/>
</dbReference>
<dbReference type="PANTHER" id="PTHR44196:SF1">
    <property type="entry name" value="DEHYDROGENASE_REDUCTASE SDR FAMILY MEMBER 7B"/>
    <property type="match status" value="1"/>
</dbReference>
<reference evidence="3 4" key="1">
    <citation type="journal article" date="2016" name="Front. Microbiol.">
        <title>Comprehensive Phylogenetic Analysis of Bovine Non-aureus Staphylococci Species Based on Whole-Genome Sequencing.</title>
        <authorList>
            <person name="Naushad S."/>
            <person name="Barkema H.W."/>
            <person name="Luby C."/>
            <person name="Condas L.A."/>
            <person name="Nobrega D.B."/>
            <person name="Carson D.A."/>
            <person name="De Buck J."/>
        </authorList>
    </citation>
    <scope>NUCLEOTIDE SEQUENCE [LARGE SCALE GENOMIC DNA]</scope>
    <source>
        <strain evidence="3 4">SNUC 4781</strain>
    </source>
</reference>
<dbReference type="OrthoDB" id="9793345at2"/>
<dbReference type="AlphaFoldDB" id="A0A3A0W2P4"/>
<dbReference type="CDD" id="cd05233">
    <property type="entry name" value="SDR_c"/>
    <property type="match status" value="1"/>
</dbReference>
<evidence type="ECO:0000256" key="1">
    <source>
        <dbReference type="ARBA" id="ARBA00006484"/>
    </source>
</evidence>
<evidence type="ECO:0000256" key="2">
    <source>
        <dbReference type="ARBA" id="ARBA00023002"/>
    </source>
</evidence>
<dbReference type="Pfam" id="PF00106">
    <property type="entry name" value="adh_short"/>
    <property type="match status" value="1"/>
</dbReference>
<accession>A0A3A0W2P4</accession>
<dbReference type="InterPro" id="IPR002347">
    <property type="entry name" value="SDR_fam"/>
</dbReference>
<dbReference type="SUPFAM" id="SSF51735">
    <property type="entry name" value="NAD(P)-binding Rossmann-fold domains"/>
    <property type="match status" value="1"/>
</dbReference>
<dbReference type="Proteomes" id="UP000265541">
    <property type="component" value="Unassembled WGS sequence"/>
</dbReference>
<dbReference type="RefSeq" id="WP_119485668.1">
    <property type="nucleotide sequence ID" value="NZ_QYJN01000004.1"/>
</dbReference>
<dbReference type="Gene3D" id="3.40.50.720">
    <property type="entry name" value="NAD(P)-binding Rossmann-like Domain"/>
    <property type="match status" value="1"/>
</dbReference>
<gene>
    <name evidence="3" type="ORF">BUZ14_09515</name>
</gene>
<comment type="caution">
    <text evidence="3">The sequence shown here is derived from an EMBL/GenBank/DDBJ whole genome shotgun (WGS) entry which is preliminary data.</text>
</comment>
<dbReference type="EMBL" id="QYJN01000004">
    <property type="protein sequence ID" value="RIP34275.1"/>
    <property type="molecule type" value="Genomic_DNA"/>
</dbReference>
<evidence type="ECO:0000313" key="3">
    <source>
        <dbReference type="EMBL" id="RIP34275.1"/>
    </source>
</evidence>
<keyword evidence="2" id="KW-0560">Oxidoreductase</keyword>
<dbReference type="PANTHER" id="PTHR44196">
    <property type="entry name" value="DEHYDROGENASE/REDUCTASE SDR FAMILY MEMBER 7B"/>
    <property type="match status" value="1"/>
</dbReference>
<comment type="similarity">
    <text evidence="1">Belongs to the short-chain dehydrogenases/reductases (SDR) family.</text>
</comment>
<protein>
    <submittedName>
        <fullName evidence="3">SDR family NAD(P)-dependent oxidoreductase</fullName>
    </submittedName>
</protein>
<dbReference type="GO" id="GO:0016020">
    <property type="term" value="C:membrane"/>
    <property type="evidence" value="ECO:0007669"/>
    <property type="project" value="TreeGrafter"/>
</dbReference>
<name>A0A3A0W2P4_STAGA</name>